<feature type="signal peptide" evidence="1">
    <location>
        <begin position="1"/>
        <end position="26"/>
    </location>
</feature>
<dbReference type="Pfam" id="PF01547">
    <property type="entry name" value="SBP_bac_1"/>
    <property type="match status" value="1"/>
</dbReference>
<reference evidence="2" key="1">
    <citation type="submission" date="2020-09" db="EMBL/GenBank/DDBJ databases">
        <title>A novel bacterium of genus Paenibacillus, isolated from South China Sea.</title>
        <authorList>
            <person name="Huang H."/>
            <person name="Mo K."/>
            <person name="Hu Y."/>
        </authorList>
    </citation>
    <scope>NUCLEOTIDE SEQUENCE</scope>
    <source>
        <strain evidence="2">IB182363</strain>
    </source>
</reference>
<feature type="chain" id="PRO_5039681369" evidence="1">
    <location>
        <begin position="27"/>
        <end position="445"/>
    </location>
</feature>
<evidence type="ECO:0000256" key="1">
    <source>
        <dbReference type="SAM" id="SignalP"/>
    </source>
</evidence>
<dbReference type="Gene3D" id="3.40.190.10">
    <property type="entry name" value="Periplasmic binding protein-like II"/>
    <property type="match status" value="1"/>
</dbReference>
<dbReference type="PANTHER" id="PTHR43649">
    <property type="entry name" value="ARABINOSE-BINDING PROTEIN-RELATED"/>
    <property type="match status" value="1"/>
</dbReference>
<keyword evidence="3" id="KW-1185">Reference proteome</keyword>
<dbReference type="AlphaFoldDB" id="A0A927CGU6"/>
<protein>
    <submittedName>
        <fullName evidence="2">Extracellular solute-binding protein</fullName>
    </submittedName>
</protein>
<sequence length="445" mass="49610">MQRVRGEMKKRALLGAALILALTGCAGGPWGRDAGSESEAGGKPQEQAKDPVELYFYNTSADWDKDDYFMKEYGQHIQKKFPHVTPVFVPTSAGSLEKLAAANQRIDVIVSSVGRTFTILNSAYQTDLTPLIDKNKFDLGRFEGSSIDMIKQMGNGAIYGLPMYTLPAPLYYNADLFDKFGVPYPTDKMTWDELYETAKKLARRDGDRQYYGLTMSPNHYMLRNQLSLNLVDPSTKKATINTSQVKTMMDNMIRFYQLPGYDLDTKQLSVGGQRDLFIKERSAAMWLPVSTMHTETELAGMNWNIAKFPSLSQLPGVEPQVYPVYLFISVNSKVRDQAFEVLSFLSSEPFHMQKSREGSFVSLLQSDAVRKAFGQDAPMYTGKNVAAMIPVRTAAPSPQSKYYADASSILNTGVFAQVATGKKDVNTALREAEENLIKKIEADGK</sequence>
<organism evidence="2 3">
    <name type="scientific">Paenibacillus oceani</name>
    <dbReference type="NCBI Taxonomy" id="2772510"/>
    <lineage>
        <taxon>Bacteria</taxon>
        <taxon>Bacillati</taxon>
        <taxon>Bacillota</taxon>
        <taxon>Bacilli</taxon>
        <taxon>Bacillales</taxon>
        <taxon>Paenibacillaceae</taxon>
        <taxon>Paenibacillus</taxon>
    </lineage>
</organism>
<keyword evidence="1" id="KW-0732">Signal</keyword>
<accession>A0A927CGU6</accession>
<comment type="caution">
    <text evidence="2">The sequence shown here is derived from an EMBL/GenBank/DDBJ whole genome shotgun (WGS) entry which is preliminary data.</text>
</comment>
<name>A0A927CGU6_9BACL</name>
<dbReference type="InterPro" id="IPR050490">
    <property type="entry name" value="Bact_solute-bd_prot1"/>
</dbReference>
<dbReference type="InterPro" id="IPR006059">
    <property type="entry name" value="SBP"/>
</dbReference>
<gene>
    <name evidence="2" type="ORF">IDH45_30915</name>
</gene>
<dbReference type="SUPFAM" id="SSF53850">
    <property type="entry name" value="Periplasmic binding protein-like II"/>
    <property type="match status" value="1"/>
</dbReference>
<dbReference type="EMBL" id="JACXJA010000057">
    <property type="protein sequence ID" value="MBD2866393.1"/>
    <property type="molecule type" value="Genomic_DNA"/>
</dbReference>
<dbReference type="Proteomes" id="UP000639396">
    <property type="component" value="Unassembled WGS sequence"/>
</dbReference>
<dbReference type="RefSeq" id="WP_190932008.1">
    <property type="nucleotide sequence ID" value="NZ_JACXJA010000057.1"/>
</dbReference>
<evidence type="ECO:0000313" key="2">
    <source>
        <dbReference type="EMBL" id="MBD2866393.1"/>
    </source>
</evidence>
<dbReference type="PANTHER" id="PTHR43649:SF12">
    <property type="entry name" value="DIACETYLCHITOBIOSE BINDING PROTEIN DASA"/>
    <property type="match status" value="1"/>
</dbReference>
<evidence type="ECO:0000313" key="3">
    <source>
        <dbReference type="Proteomes" id="UP000639396"/>
    </source>
</evidence>
<dbReference type="PROSITE" id="PS51257">
    <property type="entry name" value="PROKAR_LIPOPROTEIN"/>
    <property type="match status" value="1"/>
</dbReference>
<proteinExistence type="predicted"/>